<dbReference type="Proteomes" id="UP000287519">
    <property type="component" value="Unassembled WGS sequence"/>
</dbReference>
<keyword evidence="2" id="KW-1185">Reference proteome</keyword>
<evidence type="ECO:0000313" key="2">
    <source>
        <dbReference type="Proteomes" id="UP000287519"/>
    </source>
</evidence>
<name>A0A402CIX1_RHOWR</name>
<reference evidence="1 2" key="1">
    <citation type="submission" date="2018-11" db="EMBL/GenBank/DDBJ databases">
        <title>Microbial catabolism of amino acid.</title>
        <authorList>
            <person name="Hibi M."/>
            <person name="Ogawa J."/>
        </authorList>
    </citation>
    <scope>NUCLEOTIDE SEQUENCE [LARGE SCALE GENOMIC DNA]</scope>
    <source>
        <strain evidence="1 2">C31-06</strain>
    </source>
</reference>
<accession>A0A402CIX1</accession>
<dbReference type="EMBL" id="BHYM01000078">
    <property type="protein sequence ID" value="GCE43527.1"/>
    <property type="molecule type" value="Genomic_DNA"/>
</dbReference>
<protein>
    <submittedName>
        <fullName evidence="1">Putative membrane protein</fullName>
    </submittedName>
</protein>
<proteinExistence type="predicted"/>
<evidence type="ECO:0000313" key="1">
    <source>
        <dbReference type="EMBL" id="GCE43527.1"/>
    </source>
</evidence>
<sequence>MQLYCGDPRPLGVMTSVYSPTATEETHTAAGERIVLGSGNLVYFPQLPGRAEVDAIEAAHPGLFTVLREDPGIAFLLVAAPGGSVVLGPRGQVDVTTGEVTGRNPLALMGPDALAKVRRTDTFDNVADIMVGGAYWPDTDEVAAFEEQVGSHGGMSGPQSTPFLVYPADLPAPPHPLHGAEAVHHVLVGWRDLSPESCAAATRQDNTTHADNR</sequence>
<comment type="caution">
    <text evidence="1">The sequence shown here is derived from an EMBL/GenBank/DDBJ whole genome shotgun (WGS) entry which is preliminary data.</text>
</comment>
<dbReference type="AlphaFoldDB" id="A0A402CIX1"/>
<organism evidence="1 2">
    <name type="scientific">Rhodococcus wratislaviensis</name>
    <name type="common">Tsukamurella wratislaviensis</name>
    <dbReference type="NCBI Taxonomy" id="44752"/>
    <lineage>
        <taxon>Bacteria</taxon>
        <taxon>Bacillati</taxon>
        <taxon>Actinomycetota</taxon>
        <taxon>Actinomycetes</taxon>
        <taxon>Mycobacteriales</taxon>
        <taxon>Nocardiaceae</taxon>
        <taxon>Rhodococcus</taxon>
    </lineage>
</organism>
<gene>
    <name evidence="1" type="ORF">Rhow_007757</name>
</gene>